<reference evidence="1" key="1">
    <citation type="submission" date="2020-04" db="EMBL/GenBank/DDBJ databases">
        <title>A chromosome-scale assembly and high-density genetic map of the yellow drum (Nibea albiflora) genome.</title>
        <authorList>
            <person name="Xu D."/>
            <person name="Zhang W."/>
            <person name="Chen R."/>
            <person name="Tan P."/>
            <person name="Wang L."/>
            <person name="Song H."/>
            <person name="Tian L."/>
            <person name="Zhu Q."/>
            <person name="Wang B."/>
        </authorList>
    </citation>
    <scope>NUCLEOTIDE SEQUENCE</scope>
    <source>
        <strain evidence="1">ZJHYS-2018</strain>
    </source>
</reference>
<dbReference type="Proteomes" id="UP000805704">
    <property type="component" value="Chromosome 7"/>
</dbReference>
<sequence length="473" mass="55677">MDTKVLERRYGERLAEPLQKVSLSLVHRFVQDTAKTETDYNDCFTKELLEKVDESLKQCSDCYMLKFEIDLKLHICGIASREFLYMHRKFLSDRDPKIQLEKYKTQYLSDFLDLYEKRDDCQRKASEFVRCCIRPAVEEYISRSLGIDIVDEILTSSHSAEYSSRSFFQYKHSERAAAKEDFKSFVKYICKYEIYVKDWIFQHIQQKMSEDKTLCKLKNTNLLVIVDKIRDATEQASKGEDGVPLPDTKESITELINNMRKYLIKDISISVEAEKTVLFQIQSTCHTFTKSLIKSLRELKEQLQEEFSNSEDISETLNKLPIKPQDVLFKRVFGCGQQCPFCKVPCEAGGKEHEQHHAAVHRPQGLGCYRNVHTEKLVETLCTTDVHSERKFRNTDTKWESHPYKKYTDYYPDWLIPPDRTIEASDYWKFVMVQYNDRFAQEYKAKPADIPEAWRRITKEEALKGLKDAFNIK</sequence>
<organism evidence="1 2">
    <name type="scientific">Nibea albiflora</name>
    <name type="common">Yellow drum</name>
    <name type="synonym">Corvina albiflora</name>
    <dbReference type="NCBI Taxonomy" id="240163"/>
    <lineage>
        <taxon>Eukaryota</taxon>
        <taxon>Metazoa</taxon>
        <taxon>Chordata</taxon>
        <taxon>Craniata</taxon>
        <taxon>Vertebrata</taxon>
        <taxon>Euteleostomi</taxon>
        <taxon>Actinopterygii</taxon>
        <taxon>Neopterygii</taxon>
        <taxon>Teleostei</taxon>
        <taxon>Neoteleostei</taxon>
        <taxon>Acanthomorphata</taxon>
        <taxon>Eupercaria</taxon>
        <taxon>Sciaenidae</taxon>
        <taxon>Nibea</taxon>
    </lineage>
</organism>
<dbReference type="EMBL" id="CM024795">
    <property type="protein sequence ID" value="KAG8001094.1"/>
    <property type="molecule type" value="Genomic_DNA"/>
</dbReference>
<comment type="caution">
    <text evidence="1">The sequence shown here is derived from an EMBL/GenBank/DDBJ whole genome shotgun (WGS) entry which is preliminary data.</text>
</comment>
<accession>A0ACB7EFU7</accession>
<keyword evidence="2" id="KW-1185">Reference proteome</keyword>
<evidence type="ECO:0000313" key="1">
    <source>
        <dbReference type="EMBL" id="KAG8001094.1"/>
    </source>
</evidence>
<gene>
    <name evidence="1" type="primary">GVIN1.10</name>
    <name evidence="1" type="ORF">GBF38_006605</name>
</gene>
<proteinExistence type="predicted"/>
<protein>
    <submittedName>
        <fullName evidence="1">Interferon-induced very large GTPase 1</fullName>
    </submittedName>
</protein>
<name>A0ACB7EFU7_NIBAL</name>
<evidence type="ECO:0000313" key="2">
    <source>
        <dbReference type="Proteomes" id="UP000805704"/>
    </source>
</evidence>